<keyword evidence="6" id="KW-1185">Reference proteome</keyword>
<accession>A0ABY2JDQ7</accession>
<dbReference type="RefSeq" id="WP_134373208.1">
    <property type="nucleotide sequence ID" value="NZ_SOGO01000021.1"/>
</dbReference>
<dbReference type="PANTHER" id="PTHR30204:SF94">
    <property type="entry name" value="HEAVY METAL-DEPENDENT TRANSCRIPTIONAL REGULATOR HI_0293-RELATED"/>
    <property type="match status" value="1"/>
</dbReference>
<dbReference type="SMART" id="SM00422">
    <property type="entry name" value="HTH_MERR"/>
    <property type="match status" value="1"/>
</dbReference>
<dbReference type="EMBL" id="SOGO01000021">
    <property type="protein sequence ID" value="TFD03276.1"/>
    <property type="molecule type" value="Genomic_DNA"/>
</dbReference>
<dbReference type="PANTHER" id="PTHR30204">
    <property type="entry name" value="REDOX-CYCLING DRUG-SENSING TRANSCRIPTIONAL ACTIVATOR SOXR"/>
    <property type="match status" value="1"/>
</dbReference>
<dbReference type="Proteomes" id="UP000297851">
    <property type="component" value="Unassembled WGS sequence"/>
</dbReference>
<keyword evidence="2" id="KW-0238">DNA-binding</keyword>
<evidence type="ECO:0000256" key="3">
    <source>
        <dbReference type="ARBA" id="ARBA00023163"/>
    </source>
</evidence>
<proteinExistence type="predicted"/>
<evidence type="ECO:0000313" key="6">
    <source>
        <dbReference type="Proteomes" id="UP000297851"/>
    </source>
</evidence>
<name>A0ABY2JDQ7_9MICO</name>
<evidence type="ECO:0000313" key="5">
    <source>
        <dbReference type="EMBL" id="TFD03276.1"/>
    </source>
</evidence>
<reference evidence="5 6" key="1">
    <citation type="submission" date="2019-03" db="EMBL/GenBank/DDBJ databases">
        <title>Genomics of glacier-inhabiting Cryobacterium strains.</title>
        <authorList>
            <person name="Liu Q."/>
            <person name="Xin Y.-H."/>
        </authorList>
    </citation>
    <scope>NUCLEOTIDE SEQUENCE [LARGE SCALE GENOMIC DNA]</scope>
    <source>
        <strain evidence="5 6">TMT2-16</strain>
    </source>
</reference>
<sequence>MQIRDLAIASGVTAQTIRFYERRSLLDHAERGGNGYRRYNEAALSRLRFIRSAQTAGLTLAEIGGIITVREAGEVPCEHVSNLLLKRLADVHRRQQELVLLETELQHIIDASQHLDPGDCEAGGVCHVITHAHQ</sequence>
<dbReference type="Pfam" id="PF13411">
    <property type="entry name" value="MerR_1"/>
    <property type="match status" value="1"/>
</dbReference>
<organism evidence="5 6">
    <name type="scientific">Cryobacterium sandaracinum</name>
    <dbReference type="NCBI Taxonomy" id="1259247"/>
    <lineage>
        <taxon>Bacteria</taxon>
        <taxon>Bacillati</taxon>
        <taxon>Actinomycetota</taxon>
        <taxon>Actinomycetes</taxon>
        <taxon>Micrococcales</taxon>
        <taxon>Microbacteriaceae</taxon>
        <taxon>Cryobacterium</taxon>
    </lineage>
</organism>
<feature type="domain" description="HTH merR-type" evidence="4">
    <location>
        <begin position="1"/>
        <end position="69"/>
    </location>
</feature>
<keyword evidence="3" id="KW-0804">Transcription</keyword>
<dbReference type="Gene3D" id="1.10.1660.10">
    <property type="match status" value="1"/>
</dbReference>
<gene>
    <name evidence="5" type="ORF">E3T25_06535</name>
</gene>
<dbReference type="PROSITE" id="PS50937">
    <property type="entry name" value="HTH_MERR_2"/>
    <property type="match status" value="1"/>
</dbReference>
<dbReference type="CDD" id="cd04770">
    <property type="entry name" value="HTH_HMRTR"/>
    <property type="match status" value="1"/>
</dbReference>
<dbReference type="InterPro" id="IPR000551">
    <property type="entry name" value="MerR-type_HTH_dom"/>
</dbReference>
<comment type="caution">
    <text evidence="5">The sequence shown here is derived from an EMBL/GenBank/DDBJ whole genome shotgun (WGS) entry which is preliminary data.</text>
</comment>
<dbReference type="SUPFAM" id="SSF46955">
    <property type="entry name" value="Putative DNA-binding domain"/>
    <property type="match status" value="1"/>
</dbReference>
<keyword evidence="1" id="KW-0805">Transcription regulation</keyword>
<dbReference type="InterPro" id="IPR047057">
    <property type="entry name" value="MerR_fam"/>
</dbReference>
<protein>
    <submittedName>
        <fullName evidence="5">Heavy metal-responsive transcriptional regulator</fullName>
    </submittedName>
</protein>
<dbReference type="PRINTS" id="PR00040">
    <property type="entry name" value="HTHMERR"/>
</dbReference>
<dbReference type="InterPro" id="IPR009061">
    <property type="entry name" value="DNA-bd_dom_put_sf"/>
</dbReference>
<evidence type="ECO:0000256" key="1">
    <source>
        <dbReference type="ARBA" id="ARBA00023015"/>
    </source>
</evidence>
<evidence type="ECO:0000259" key="4">
    <source>
        <dbReference type="PROSITE" id="PS50937"/>
    </source>
</evidence>
<evidence type="ECO:0000256" key="2">
    <source>
        <dbReference type="ARBA" id="ARBA00023125"/>
    </source>
</evidence>